<reference evidence="7 8" key="1">
    <citation type="submission" date="2018-03" db="EMBL/GenBank/DDBJ databases">
        <title>Genomic Encyclopedia of Archaeal and Bacterial Type Strains, Phase II (KMG-II): from individual species to whole genera.</title>
        <authorList>
            <person name="Goeker M."/>
        </authorList>
    </citation>
    <scope>NUCLEOTIDE SEQUENCE [LARGE SCALE GENOMIC DNA]</scope>
    <source>
        <strain evidence="7 8">DSM 44720</strain>
    </source>
</reference>
<comment type="similarity">
    <text evidence="2">Belongs to the 3-hydroxyacyl-CoA dehydrogenase family.</text>
</comment>
<dbReference type="PANTHER" id="PTHR48075:SF5">
    <property type="entry name" value="3-HYDROXYBUTYRYL-COA DEHYDROGENASE"/>
    <property type="match status" value="1"/>
</dbReference>
<sequence length="305" mass="32252">MENYAVLGGGTMGCGVAQCLAAAGHTVAVFEPSAAAREAGPRRVRDGVRLARMLRRTDADPDEVLGRIRWTDRWDLLGSPGFVVECVPERLPLKEQVLRAADERSAPGAVLASCTSAIPIDHLARWIRDPGRMIGTHFMNPAPLKDTVEVACGPRTLPDTLRRTTELLGRLGKQAIVVGDGPGFVSNRVLMLTINEAAAVLAQGTADAATVDAVFERCFGHRMGPLRTADLIGLDTIVDTLAVLLEFTGDPRFRPTPLLAELVSDGRLGEKTGHGFHVSTRGFGVGHGGRGPTAAMPAVGGASRA</sequence>
<dbReference type="InterPro" id="IPR013328">
    <property type="entry name" value="6PGD_dom2"/>
</dbReference>
<dbReference type="AlphaFoldDB" id="A0A2T0T7B5"/>
<feature type="domain" description="3-hydroxyacyl-CoA dehydrogenase C-terminal" evidence="5">
    <location>
        <begin position="183"/>
        <end position="276"/>
    </location>
</feature>
<keyword evidence="3" id="KW-0560">Oxidoreductase</keyword>
<evidence type="ECO:0000313" key="7">
    <source>
        <dbReference type="EMBL" id="PRY41576.1"/>
    </source>
</evidence>
<gene>
    <name evidence="7" type="ORF">CLV43_105334</name>
</gene>
<dbReference type="PANTHER" id="PTHR48075">
    <property type="entry name" value="3-HYDROXYACYL-COA DEHYDROGENASE FAMILY PROTEIN"/>
    <property type="match status" value="1"/>
</dbReference>
<organism evidence="7 8">
    <name type="scientific">Umezawaea tangerina</name>
    <dbReference type="NCBI Taxonomy" id="84725"/>
    <lineage>
        <taxon>Bacteria</taxon>
        <taxon>Bacillati</taxon>
        <taxon>Actinomycetota</taxon>
        <taxon>Actinomycetes</taxon>
        <taxon>Pseudonocardiales</taxon>
        <taxon>Pseudonocardiaceae</taxon>
        <taxon>Umezawaea</taxon>
    </lineage>
</organism>
<dbReference type="Gene3D" id="1.10.1040.10">
    <property type="entry name" value="N-(1-d-carboxylethyl)-l-norvaline Dehydrogenase, domain 2"/>
    <property type="match status" value="1"/>
</dbReference>
<proteinExistence type="inferred from homology"/>
<dbReference type="InterPro" id="IPR036291">
    <property type="entry name" value="NAD(P)-bd_dom_sf"/>
</dbReference>
<dbReference type="InterPro" id="IPR006108">
    <property type="entry name" value="3HC_DH_C"/>
</dbReference>
<dbReference type="SUPFAM" id="SSF51735">
    <property type="entry name" value="NAD(P)-binding Rossmann-fold domains"/>
    <property type="match status" value="1"/>
</dbReference>
<evidence type="ECO:0000256" key="4">
    <source>
        <dbReference type="PIRSR" id="PIRSR000105-1"/>
    </source>
</evidence>
<dbReference type="InterPro" id="IPR008927">
    <property type="entry name" value="6-PGluconate_DH-like_C_sf"/>
</dbReference>
<evidence type="ECO:0000256" key="2">
    <source>
        <dbReference type="ARBA" id="ARBA00009463"/>
    </source>
</evidence>
<dbReference type="GO" id="GO:0006631">
    <property type="term" value="P:fatty acid metabolic process"/>
    <property type="evidence" value="ECO:0007669"/>
    <property type="project" value="InterPro"/>
</dbReference>
<dbReference type="InterPro" id="IPR006176">
    <property type="entry name" value="3-OHacyl-CoA_DH_NAD-bd"/>
</dbReference>
<evidence type="ECO:0000256" key="3">
    <source>
        <dbReference type="ARBA" id="ARBA00023002"/>
    </source>
</evidence>
<name>A0A2T0T7B5_9PSEU</name>
<feature type="domain" description="3-hydroxyacyl-CoA dehydrogenase NAD binding" evidence="6">
    <location>
        <begin position="5"/>
        <end position="180"/>
    </location>
</feature>
<dbReference type="RefSeq" id="WP_106188583.1">
    <property type="nucleotide sequence ID" value="NZ_PVTF01000005.1"/>
</dbReference>
<evidence type="ECO:0000313" key="8">
    <source>
        <dbReference type="Proteomes" id="UP000239494"/>
    </source>
</evidence>
<evidence type="ECO:0000256" key="1">
    <source>
        <dbReference type="ARBA" id="ARBA00005086"/>
    </source>
</evidence>
<accession>A0A2T0T7B5</accession>
<dbReference type="EMBL" id="PVTF01000005">
    <property type="protein sequence ID" value="PRY41576.1"/>
    <property type="molecule type" value="Genomic_DNA"/>
</dbReference>
<dbReference type="Proteomes" id="UP000239494">
    <property type="component" value="Unassembled WGS sequence"/>
</dbReference>
<dbReference type="OrthoDB" id="3229174at2"/>
<keyword evidence="8" id="KW-1185">Reference proteome</keyword>
<feature type="site" description="Important for catalytic activity" evidence="4">
    <location>
        <position position="137"/>
    </location>
</feature>
<dbReference type="Gene3D" id="3.40.50.720">
    <property type="entry name" value="NAD(P)-binding Rossmann-like Domain"/>
    <property type="match status" value="1"/>
</dbReference>
<protein>
    <submittedName>
        <fullName evidence="7">3-hydroxybutyryl-CoA dehydrogenase</fullName>
    </submittedName>
</protein>
<comment type="pathway">
    <text evidence="1">Lipid metabolism; butanoate metabolism.</text>
</comment>
<dbReference type="InterPro" id="IPR022694">
    <property type="entry name" value="3-OHacyl-CoA_DH"/>
</dbReference>
<comment type="caution">
    <text evidence="7">The sequence shown here is derived from an EMBL/GenBank/DDBJ whole genome shotgun (WGS) entry which is preliminary data.</text>
</comment>
<dbReference type="GO" id="GO:0070403">
    <property type="term" value="F:NAD+ binding"/>
    <property type="evidence" value="ECO:0007669"/>
    <property type="project" value="InterPro"/>
</dbReference>
<evidence type="ECO:0000259" key="6">
    <source>
        <dbReference type="Pfam" id="PF02737"/>
    </source>
</evidence>
<dbReference type="SUPFAM" id="SSF48179">
    <property type="entry name" value="6-phosphogluconate dehydrogenase C-terminal domain-like"/>
    <property type="match status" value="1"/>
</dbReference>
<evidence type="ECO:0000259" key="5">
    <source>
        <dbReference type="Pfam" id="PF00725"/>
    </source>
</evidence>
<dbReference type="PIRSF" id="PIRSF000105">
    <property type="entry name" value="HCDH"/>
    <property type="match status" value="1"/>
</dbReference>
<dbReference type="Pfam" id="PF02737">
    <property type="entry name" value="3HCDH_N"/>
    <property type="match status" value="1"/>
</dbReference>
<dbReference type="Pfam" id="PF00725">
    <property type="entry name" value="3HCDH"/>
    <property type="match status" value="1"/>
</dbReference>
<dbReference type="GO" id="GO:0016616">
    <property type="term" value="F:oxidoreductase activity, acting on the CH-OH group of donors, NAD or NADP as acceptor"/>
    <property type="evidence" value="ECO:0007669"/>
    <property type="project" value="InterPro"/>
</dbReference>